<evidence type="ECO:0000313" key="3">
    <source>
        <dbReference type="EMBL" id="TKI02483.1"/>
    </source>
</evidence>
<dbReference type="EMBL" id="SZPQ01000075">
    <property type="protein sequence ID" value="TKI02483.1"/>
    <property type="molecule type" value="Genomic_DNA"/>
</dbReference>
<name>A0ABY2SE06_9HYPH</name>
<reference evidence="3 4" key="1">
    <citation type="submission" date="2019-04" db="EMBL/GenBank/DDBJ databases">
        <authorList>
            <person name="Li M."/>
            <person name="Gao C."/>
        </authorList>
    </citation>
    <scope>NUCLEOTIDE SEQUENCE [LARGE SCALE GENOMIC DNA]</scope>
    <source>
        <strain evidence="3 4">BGMRC 2031</strain>
    </source>
</reference>
<sequence length="238" mass="24166">MSQNLSGQKILVIGGSKFLGEAIVRKAAAAGAQVVIGARDLTQAKSVADSLPGGSAVHLDITDEATVAAAAAELGKIDHIVITASAHHNVPVAELEKDKIITAFDAKVFGPLLVAKHFARNLSKAGSIVLFSGVAAWKPGAPYTIMGVANGAVAFLTTHLAKELAPVRVNAISPGIINSGTWDVLGAETKKGLLDGVAASVPVGRAGVSDDIVNAVLWLLGAGFVSGETIHVEGGARF</sequence>
<dbReference type="InterPro" id="IPR036291">
    <property type="entry name" value="NAD(P)-bd_dom_sf"/>
</dbReference>
<keyword evidence="4" id="KW-1185">Reference proteome</keyword>
<organism evidence="3 4">
    <name type="scientific">Martelella alba</name>
    <dbReference type="NCBI Taxonomy" id="2590451"/>
    <lineage>
        <taxon>Bacteria</taxon>
        <taxon>Pseudomonadati</taxon>
        <taxon>Pseudomonadota</taxon>
        <taxon>Alphaproteobacteria</taxon>
        <taxon>Hyphomicrobiales</taxon>
        <taxon>Aurantimonadaceae</taxon>
        <taxon>Martelella</taxon>
    </lineage>
</organism>
<dbReference type="Gene3D" id="3.40.50.720">
    <property type="entry name" value="NAD(P)-binding Rossmann-like Domain"/>
    <property type="match status" value="1"/>
</dbReference>
<dbReference type="PANTHER" id="PTHR43477">
    <property type="entry name" value="DIHYDROANTICAPSIN 7-DEHYDROGENASE"/>
    <property type="match status" value="1"/>
</dbReference>
<protein>
    <submittedName>
        <fullName evidence="3">SDR family oxidoreductase</fullName>
    </submittedName>
</protein>
<dbReference type="Proteomes" id="UP000305202">
    <property type="component" value="Unassembled WGS sequence"/>
</dbReference>
<dbReference type="CDD" id="cd05233">
    <property type="entry name" value="SDR_c"/>
    <property type="match status" value="1"/>
</dbReference>
<dbReference type="InterPro" id="IPR051122">
    <property type="entry name" value="SDR_DHRS6-like"/>
</dbReference>
<dbReference type="SUPFAM" id="SSF51735">
    <property type="entry name" value="NAD(P)-binding Rossmann-fold domains"/>
    <property type="match status" value="1"/>
</dbReference>
<dbReference type="Pfam" id="PF13561">
    <property type="entry name" value="adh_short_C2"/>
    <property type="match status" value="1"/>
</dbReference>
<keyword evidence="2" id="KW-0560">Oxidoreductase</keyword>
<evidence type="ECO:0000256" key="2">
    <source>
        <dbReference type="ARBA" id="ARBA00023002"/>
    </source>
</evidence>
<evidence type="ECO:0000313" key="4">
    <source>
        <dbReference type="Proteomes" id="UP000305202"/>
    </source>
</evidence>
<accession>A0ABY2SE06</accession>
<evidence type="ECO:0000256" key="1">
    <source>
        <dbReference type="ARBA" id="ARBA00006484"/>
    </source>
</evidence>
<proteinExistence type="inferred from homology"/>
<dbReference type="InterPro" id="IPR002347">
    <property type="entry name" value="SDR_fam"/>
</dbReference>
<dbReference type="RefSeq" id="WP_136993003.1">
    <property type="nucleotide sequence ID" value="NZ_SZPQ01000075.1"/>
</dbReference>
<comment type="caution">
    <text evidence="3">The sequence shown here is derived from an EMBL/GenBank/DDBJ whole genome shotgun (WGS) entry which is preliminary data.</text>
</comment>
<dbReference type="PANTHER" id="PTHR43477:SF1">
    <property type="entry name" value="DIHYDROANTICAPSIN 7-DEHYDROGENASE"/>
    <property type="match status" value="1"/>
</dbReference>
<dbReference type="PRINTS" id="PR00081">
    <property type="entry name" value="GDHRDH"/>
</dbReference>
<comment type="similarity">
    <text evidence="1">Belongs to the short-chain dehydrogenases/reductases (SDR) family.</text>
</comment>
<gene>
    <name evidence="3" type="ORF">FCN80_24895</name>
</gene>